<keyword evidence="1" id="KW-1133">Transmembrane helix</keyword>
<keyword evidence="1" id="KW-0812">Transmembrane</keyword>
<feature type="transmembrane region" description="Helical" evidence="1">
    <location>
        <begin position="20"/>
        <end position="43"/>
    </location>
</feature>
<protein>
    <submittedName>
        <fullName evidence="2">Uncharacterized protein</fullName>
    </submittedName>
</protein>
<reference evidence="2" key="1">
    <citation type="submission" date="2021-01" db="EMBL/GenBank/DDBJ databases">
        <authorList>
            <person name="Corre E."/>
            <person name="Pelletier E."/>
            <person name="Niang G."/>
            <person name="Scheremetjew M."/>
            <person name="Finn R."/>
            <person name="Kale V."/>
            <person name="Holt S."/>
            <person name="Cochrane G."/>
            <person name="Meng A."/>
            <person name="Brown T."/>
            <person name="Cohen L."/>
        </authorList>
    </citation>
    <scope>NUCLEOTIDE SEQUENCE</scope>
    <source>
        <strain evidence="2">CCMP3346</strain>
    </source>
</reference>
<proteinExistence type="predicted"/>
<keyword evidence="1" id="KW-0472">Membrane</keyword>
<evidence type="ECO:0000256" key="1">
    <source>
        <dbReference type="SAM" id="Phobius"/>
    </source>
</evidence>
<gene>
    <name evidence="2" type="ORF">VBRA1451_LOCUS29016</name>
</gene>
<name>A0A7S1KHA2_9ALVE</name>
<sequence>MHAYTDMGWMDVQAVGRLVGWFLFPSCPLSSLYLCWASVSLFISYNPSFSFSINGLLDSQKQRKWLDGAAIFDLNQRGRVRGERRGEGRGEVSVPRLSVSVCLPVGVSH</sequence>
<dbReference type="AlphaFoldDB" id="A0A7S1KHA2"/>
<evidence type="ECO:0000313" key="2">
    <source>
        <dbReference type="EMBL" id="CAD9073932.1"/>
    </source>
</evidence>
<accession>A0A7S1KHA2</accession>
<dbReference type="EMBL" id="HBGB01049453">
    <property type="protein sequence ID" value="CAD9073932.1"/>
    <property type="molecule type" value="Transcribed_RNA"/>
</dbReference>
<organism evidence="2">
    <name type="scientific">Vitrella brassicaformis</name>
    <dbReference type="NCBI Taxonomy" id="1169539"/>
    <lineage>
        <taxon>Eukaryota</taxon>
        <taxon>Sar</taxon>
        <taxon>Alveolata</taxon>
        <taxon>Colpodellida</taxon>
        <taxon>Vitrellaceae</taxon>
        <taxon>Vitrella</taxon>
    </lineage>
</organism>